<protein>
    <submittedName>
        <fullName evidence="1">Sec63 Brl domain-containing protein</fullName>
    </submittedName>
</protein>
<dbReference type="EMBL" id="MU274901">
    <property type="protein sequence ID" value="KAI0093891.1"/>
    <property type="molecule type" value="Genomic_DNA"/>
</dbReference>
<dbReference type="Proteomes" id="UP001055072">
    <property type="component" value="Unassembled WGS sequence"/>
</dbReference>
<reference evidence="1" key="1">
    <citation type="journal article" date="2021" name="Environ. Microbiol.">
        <title>Gene family expansions and transcriptome signatures uncover fungal adaptations to wood decay.</title>
        <authorList>
            <person name="Hage H."/>
            <person name="Miyauchi S."/>
            <person name="Viragh M."/>
            <person name="Drula E."/>
            <person name="Min B."/>
            <person name="Chaduli D."/>
            <person name="Navarro D."/>
            <person name="Favel A."/>
            <person name="Norest M."/>
            <person name="Lesage-Meessen L."/>
            <person name="Balint B."/>
            <person name="Merenyi Z."/>
            <person name="de Eugenio L."/>
            <person name="Morin E."/>
            <person name="Martinez A.T."/>
            <person name="Baldrian P."/>
            <person name="Stursova M."/>
            <person name="Martinez M.J."/>
            <person name="Novotny C."/>
            <person name="Magnuson J.K."/>
            <person name="Spatafora J.W."/>
            <person name="Maurice S."/>
            <person name="Pangilinan J."/>
            <person name="Andreopoulos W."/>
            <person name="LaButti K."/>
            <person name="Hundley H."/>
            <person name="Na H."/>
            <person name="Kuo A."/>
            <person name="Barry K."/>
            <person name="Lipzen A."/>
            <person name="Henrissat B."/>
            <person name="Riley R."/>
            <person name="Ahrendt S."/>
            <person name="Nagy L.G."/>
            <person name="Grigoriev I.V."/>
            <person name="Martin F."/>
            <person name="Rosso M.N."/>
        </authorList>
    </citation>
    <scope>NUCLEOTIDE SEQUENCE</scope>
    <source>
        <strain evidence="1">CBS 384.51</strain>
    </source>
</reference>
<proteinExistence type="predicted"/>
<gene>
    <name evidence="1" type="ORF">BDY19DRAFT_881867</name>
</gene>
<evidence type="ECO:0000313" key="2">
    <source>
        <dbReference type="Proteomes" id="UP001055072"/>
    </source>
</evidence>
<sequence>MPVRRGSPARSTHHTDIYDAGNEKVNAPRNVHGIRLRPTSDLPDIYRALFKFGVFNAVQSSSFDKITLLSLCVCVCSRLTLLLAPTGSGKTVIFELAIIRMLIQSRAYGRDSKCIYVAPTKALCSEKYRDWVTKFQPLGINCTYAYTLQGCELTGDTVRFGKSAWGEARHATIIVTTGEKWDSLSRNWEEYDDILSQIHLFLVDEVHILNEARGSTLEVVVSRMKTRGTSVRFVMVSATVPNIHDVANWIGNDPNGGPATVMEFGEEYRPCKLTRHVYGINRKNDQNDFVFSRNLDFKLYGILKQHSVNKPVLVFCATRKGVMTTAEQLMKEYEQSTEKKDVLPWSRPRRIESTFHDKRLEKLLACGIGIHHAGMSYDDRRATEDLYMNKILRVVVATSTLAVGVNLPAHTVVIKGVKVFQNNMSKEYSDLDIMQMIGRAGRPQFDKEGVAIIMCEAELKQKYEALAQGRSFLESSLHLNLAEHINSEIGLGTIRDVQSAKDWLRNSFLFQRIQQNPRHYAIGKAGKQTWQERVDQLVTESIESLKNNQLVKGEGYEKDNLKSTEYGDTMSKYYIRQTTMSGILKLSDKPTLREMLETLSNAEEFRDIKIRSGEKQIYNKLRTHDDIRYKPKKIEKTCDKVSVIIQAVLAGINLNDPEYKNGDNQPSLEALSIFRHVDRVTRAMMEVALTKKSGAQIKYGMELLRCLNAKAWEDRPVVLRQIEHIGEKSIKVLAQHGITTLADVRKQDPLRIETLLNRKPPFGHEVLAYVKQLPQYTIEITEVEIVPSDGQSPVEVELSIECGLLGDMTDAPQPKKGKMRFREATVVVTVTSDLDYVDFSRIPTKSLKSPKSLTVIAKLSKPSQTVLVQITPENTAGLAFTKTYRPNIPHCQYPTLDTRPLSSVAQEMEGVIINADFWAEMEEGPSDSDEIIATVDLTKEKVTGPNSQRKGQEDKGLPKRNSQRTINGSQVSIPKQLPNGKFVCHEGLPKPPQLTKKRVETLYPIEGESGKKSNVSKPPKGREPREKPAVHAKPDRRMQELENLHESNSVTSSLQLPEGRRIKLDDGKSLAKPPAQKSFKQKPKPNFEIEFCRDLDANDLNWGMTEVADLSDDDFPDTRDILEQRTRKEQAKANVSSDSAYHDSEIEELIRNVPSPLSTGILRSSLQFEHEMSPPSMKRTHQSNFGEETFDVLDRTLHPGGSAPVKRRKVRQLTLEWLLG</sequence>
<name>A0ACB8UHW9_9APHY</name>
<accession>A0ACB8UHW9</accession>
<evidence type="ECO:0000313" key="1">
    <source>
        <dbReference type="EMBL" id="KAI0093891.1"/>
    </source>
</evidence>
<organism evidence="1 2">
    <name type="scientific">Irpex rosettiformis</name>
    <dbReference type="NCBI Taxonomy" id="378272"/>
    <lineage>
        <taxon>Eukaryota</taxon>
        <taxon>Fungi</taxon>
        <taxon>Dikarya</taxon>
        <taxon>Basidiomycota</taxon>
        <taxon>Agaricomycotina</taxon>
        <taxon>Agaricomycetes</taxon>
        <taxon>Polyporales</taxon>
        <taxon>Irpicaceae</taxon>
        <taxon>Irpex</taxon>
    </lineage>
</organism>
<comment type="caution">
    <text evidence="1">The sequence shown here is derived from an EMBL/GenBank/DDBJ whole genome shotgun (WGS) entry which is preliminary data.</text>
</comment>
<keyword evidence="2" id="KW-1185">Reference proteome</keyword>